<evidence type="ECO:0000259" key="1">
    <source>
        <dbReference type="Pfam" id="PF12969"/>
    </source>
</evidence>
<evidence type="ECO:0000313" key="2">
    <source>
        <dbReference type="EMBL" id="WMW77505.1"/>
    </source>
</evidence>
<gene>
    <name evidence="2" type="ORF">RF683_08405</name>
</gene>
<dbReference type="Proteomes" id="UP001180481">
    <property type="component" value="Chromosome"/>
</dbReference>
<feature type="domain" description="DUF3857" evidence="1">
    <location>
        <begin position="51"/>
        <end position="183"/>
    </location>
</feature>
<dbReference type="Gene3D" id="3.10.620.30">
    <property type="match status" value="1"/>
</dbReference>
<dbReference type="SUPFAM" id="SSF54001">
    <property type="entry name" value="Cysteine proteinases"/>
    <property type="match status" value="1"/>
</dbReference>
<keyword evidence="3" id="KW-1185">Reference proteome</keyword>
<organism evidence="2 3">
    <name type="scientific">Flavobacterium nakdongensis</name>
    <dbReference type="NCBI Taxonomy" id="3073563"/>
    <lineage>
        <taxon>Bacteria</taxon>
        <taxon>Pseudomonadati</taxon>
        <taxon>Bacteroidota</taxon>
        <taxon>Flavobacteriia</taxon>
        <taxon>Flavobacteriales</taxon>
        <taxon>Flavobacteriaceae</taxon>
        <taxon>Flavobacterium</taxon>
    </lineage>
</organism>
<dbReference type="Pfam" id="PF12969">
    <property type="entry name" value="DUF3857"/>
    <property type="match status" value="1"/>
</dbReference>
<dbReference type="Gene3D" id="2.60.40.3140">
    <property type="match status" value="1"/>
</dbReference>
<reference evidence="2" key="1">
    <citation type="submission" date="2023-09" db="EMBL/GenBank/DDBJ databases">
        <title>Flavobacterium sp. 20NA77.7 isolated from freshwater.</title>
        <authorList>
            <person name="Le V."/>
            <person name="Ko S.-R."/>
            <person name="Ahn C.-Y."/>
            <person name="Oh H.-M."/>
        </authorList>
    </citation>
    <scope>NUCLEOTIDE SEQUENCE</scope>
    <source>
        <strain evidence="2">20NA77.7</strain>
    </source>
</reference>
<name>A0ABY9RA67_9FLAO</name>
<dbReference type="InterPro" id="IPR038765">
    <property type="entry name" value="Papain-like_cys_pep_sf"/>
</dbReference>
<protein>
    <submittedName>
        <fullName evidence="2">DUF3857 domain-containing protein</fullName>
    </submittedName>
</protein>
<dbReference type="Gene3D" id="2.60.120.1130">
    <property type="match status" value="1"/>
</dbReference>
<sequence>MKKYFYLFVIFTNIVCSQSNQVVNFDEKLKENANSIVLRESFEMEIKASDKVIYTTKKRILFLNESGYKSNDFSEHYDKFNKIKTCKASVVGMSGNVIKEIKKSEFKDHSLVDGVSIFSDNRVLYLEYTPLNYPFIIDYESEIESSNGAILRPWYPLSNSNESVLLSEFIVKNETSNAIKFSEINFSFFPIEKQEIANNVKYICKNVLAFKEEQLANYADEIPYVKLLQNNAAVEGYTFNFQSWKTYGIDFYENFLKDNSTVSEQTKNKINSLILPNDSKIDKIKKVYKFVQDNTRYVSVQVGVGGWKPMPIEAVEKYGYGDCKALSNYTRAILKSIGIESYCTVIYGGEKKDINPDIVGFQGNHMILSVPYEGQMIFLECTSQTDPFGYLGSFTSDRNALILKSDGAEIVRTTKYICDENTQYTKAIFSLNSDKSIQGTVSIDSKNIQYSHLNGFENEDKKEIIETYQERYGHLNNLLVSDIKLINDKTNISFSEKITLKASNYFTYENNNIILPLNVLNKSELNLSKYRNRKFSFSIKYGFLDIDEISIKIPSGYTIKTIPEKIEIKEKYGIYSLEIKKGQDVILFRRILKIVDGKYPKEEFENYRKFRETISKNDNIKLLIEKIN</sequence>
<accession>A0ABY9RA67</accession>
<dbReference type="EMBL" id="CP133721">
    <property type="protein sequence ID" value="WMW77505.1"/>
    <property type="molecule type" value="Genomic_DNA"/>
</dbReference>
<dbReference type="InterPro" id="IPR024618">
    <property type="entry name" value="DUF3857"/>
</dbReference>
<proteinExistence type="predicted"/>
<dbReference type="RefSeq" id="WP_309531855.1">
    <property type="nucleotide sequence ID" value="NZ_CP133721.1"/>
</dbReference>
<evidence type="ECO:0000313" key="3">
    <source>
        <dbReference type="Proteomes" id="UP001180481"/>
    </source>
</evidence>